<keyword evidence="2" id="KW-0812">Transmembrane</keyword>
<dbReference type="Proteomes" id="UP000626109">
    <property type="component" value="Unassembled WGS sequence"/>
</dbReference>
<comment type="caution">
    <text evidence="4">The sequence shown here is derived from an EMBL/GenBank/DDBJ whole genome shotgun (WGS) entry which is preliminary data.</text>
</comment>
<name>A0A813LT84_POLGL</name>
<organism evidence="4 5">
    <name type="scientific">Polarella glacialis</name>
    <name type="common">Dinoflagellate</name>
    <dbReference type="NCBI Taxonomy" id="89957"/>
    <lineage>
        <taxon>Eukaryota</taxon>
        <taxon>Sar</taxon>
        <taxon>Alveolata</taxon>
        <taxon>Dinophyceae</taxon>
        <taxon>Suessiales</taxon>
        <taxon>Suessiaceae</taxon>
        <taxon>Polarella</taxon>
    </lineage>
</organism>
<dbReference type="Pfam" id="PF00240">
    <property type="entry name" value="ubiquitin"/>
    <property type="match status" value="1"/>
</dbReference>
<evidence type="ECO:0000256" key="2">
    <source>
        <dbReference type="SAM" id="Phobius"/>
    </source>
</evidence>
<keyword evidence="2" id="KW-0472">Membrane</keyword>
<reference evidence="4" key="1">
    <citation type="submission" date="2021-02" db="EMBL/GenBank/DDBJ databases">
        <authorList>
            <person name="Dougan E. K."/>
            <person name="Rhodes N."/>
            <person name="Thang M."/>
            <person name="Chan C."/>
        </authorList>
    </citation>
    <scope>NUCLEOTIDE SEQUENCE</scope>
</reference>
<dbReference type="InterPro" id="IPR000626">
    <property type="entry name" value="Ubiquitin-like_dom"/>
</dbReference>
<dbReference type="PROSITE" id="PS50053">
    <property type="entry name" value="UBIQUITIN_2"/>
    <property type="match status" value="1"/>
</dbReference>
<dbReference type="SUPFAM" id="SSF54236">
    <property type="entry name" value="Ubiquitin-like"/>
    <property type="match status" value="1"/>
</dbReference>
<feature type="domain" description="Ubiquitin-like" evidence="3">
    <location>
        <begin position="13"/>
        <end position="71"/>
    </location>
</feature>
<sequence>MASDRVPTARCPLTVRLSYRGEKLELACSRSDDVRALAAEIGRRTGVQPARQRLICAGKVLADPQQALSALLPRAGTSELAVMLMPLEATSSQAKRSWDQLLRVFMAWLATAWSILFRFFHSLFLPGEYAGKDPRRPEGPGAKAGGGPEAGDLARLASAACGAGG</sequence>
<accession>A0A813LT84</accession>
<dbReference type="InterPro" id="IPR029071">
    <property type="entry name" value="Ubiquitin-like_domsf"/>
</dbReference>
<dbReference type="AlphaFoldDB" id="A0A813LT84"/>
<dbReference type="EMBL" id="CAJNNW010036727">
    <property type="protein sequence ID" value="CAE8737086.1"/>
    <property type="molecule type" value="Genomic_DNA"/>
</dbReference>
<keyword evidence="2" id="KW-1133">Transmembrane helix</keyword>
<feature type="transmembrane region" description="Helical" evidence="2">
    <location>
        <begin position="101"/>
        <end position="120"/>
    </location>
</feature>
<protein>
    <recommendedName>
        <fullName evidence="3">Ubiquitin-like domain-containing protein</fullName>
    </recommendedName>
</protein>
<proteinExistence type="predicted"/>
<feature type="region of interest" description="Disordered" evidence="1">
    <location>
        <begin position="132"/>
        <end position="151"/>
    </location>
</feature>
<evidence type="ECO:0000313" key="5">
    <source>
        <dbReference type="Proteomes" id="UP000626109"/>
    </source>
</evidence>
<gene>
    <name evidence="4" type="ORF">PGLA2088_LOCUS48605</name>
</gene>
<evidence type="ECO:0000259" key="3">
    <source>
        <dbReference type="PROSITE" id="PS50053"/>
    </source>
</evidence>
<dbReference type="Gene3D" id="3.10.20.90">
    <property type="entry name" value="Phosphatidylinositol 3-kinase Catalytic Subunit, Chain A, domain 1"/>
    <property type="match status" value="1"/>
</dbReference>
<evidence type="ECO:0000256" key="1">
    <source>
        <dbReference type="SAM" id="MobiDB-lite"/>
    </source>
</evidence>
<evidence type="ECO:0000313" key="4">
    <source>
        <dbReference type="EMBL" id="CAE8737086.1"/>
    </source>
</evidence>